<keyword evidence="4" id="KW-0227">DNA damage</keyword>
<keyword evidence="10" id="KW-0234">DNA repair</keyword>
<evidence type="ECO:0000256" key="13">
    <source>
        <dbReference type="ARBA" id="ARBA00034808"/>
    </source>
</evidence>
<evidence type="ECO:0000313" key="18">
    <source>
        <dbReference type="EMBL" id="GAA1109092.1"/>
    </source>
</evidence>
<dbReference type="Gene3D" id="1.10.10.160">
    <property type="match status" value="1"/>
</dbReference>
<dbReference type="PROSITE" id="PS51198">
    <property type="entry name" value="UVRD_HELICASE_ATP_BIND"/>
    <property type="match status" value="1"/>
</dbReference>
<protein>
    <recommendedName>
        <fullName evidence="13">DNA 3'-5' helicase</fullName>
        <ecNumber evidence="13">5.6.2.4</ecNumber>
    </recommendedName>
</protein>
<evidence type="ECO:0000313" key="19">
    <source>
        <dbReference type="Proteomes" id="UP001501581"/>
    </source>
</evidence>
<dbReference type="PANTHER" id="PTHR11070:SF59">
    <property type="entry name" value="DNA 3'-5' HELICASE"/>
    <property type="match status" value="1"/>
</dbReference>
<name>A0ABP4EK25_9ACTN</name>
<evidence type="ECO:0000256" key="6">
    <source>
        <dbReference type="ARBA" id="ARBA00022806"/>
    </source>
</evidence>
<evidence type="ECO:0000256" key="9">
    <source>
        <dbReference type="ARBA" id="ARBA00023125"/>
    </source>
</evidence>
<dbReference type="InterPro" id="IPR000212">
    <property type="entry name" value="DNA_helicase_UvrD/REP"/>
</dbReference>
<proteinExistence type="inferred from homology"/>
<dbReference type="InterPro" id="IPR038726">
    <property type="entry name" value="PDDEXK_AddAB-type"/>
</dbReference>
<dbReference type="PANTHER" id="PTHR11070">
    <property type="entry name" value="UVRD / RECB / PCRA DNA HELICASE FAMILY MEMBER"/>
    <property type="match status" value="1"/>
</dbReference>
<evidence type="ECO:0000256" key="7">
    <source>
        <dbReference type="ARBA" id="ARBA00022839"/>
    </source>
</evidence>
<dbReference type="Pfam" id="PF00580">
    <property type="entry name" value="UvrD-helicase"/>
    <property type="match status" value="1"/>
</dbReference>
<evidence type="ECO:0000256" key="2">
    <source>
        <dbReference type="ARBA" id="ARBA00022722"/>
    </source>
</evidence>
<keyword evidence="8 15" id="KW-0067">ATP-binding</keyword>
<evidence type="ECO:0000256" key="5">
    <source>
        <dbReference type="ARBA" id="ARBA00022801"/>
    </source>
</evidence>
<gene>
    <name evidence="18" type="ORF">GCM10009668_31780</name>
</gene>
<keyword evidence="3 15" id="KW-0547">Nucleotide-binding</keyword>
<dbReference type="InterPro" id="IPR027417">
    <property type="entry name" value="P-loop_NTPase"/>
</dbReference>
<keyword evidence="5 15" id="KW-0378">Hydrolase</keyword>
<dbReference type="Proteomes" id="UP001501581">
    <property type="component" value="Unassembled WGS sequence"/>
</dbReference>
<dbReference type="EMBL" id="BAAALG010000011">
    <property type="protein sequence ID" value="GAA1109092.1"/>
    <property type="molecule type" value="Genomic_DNA"/>
</dbReference>
<sequence>MSAPTEFGFAAPRGPVPAPRLDEFQQTVVDHAGGPLLVLAGPGTGKTTTLVEAIAHRIEVEGVDPASILVLTFSRKAAQELRDRLSARLERTTGAAICATFHSFAYGLIRQFQPSELFAEPLRLLTAAEQEVVISELLKDTPESIAWPESLCLARETRGFAREVGDLLSRAREKGLDGHQLAALGDAEGIGAFSAGGRFLEQYLEILDADAAIDYSDLLRRATLVAAEHQLELRSRYRYVFVDEYQDTDPGQVELLQTLAGQGGNLVVVGDPHQSIYAFRGAELRGILDFPDEFRTISGSPASVVALRQTRRFGPRMLRAARRVASRLSLAGSIPAEAREGFLNPLAVAGGPVGRIDALTFETERAEAEHLADLLRRAHLEDGIAWSEMAVLVRSGSASIPPLRRALAGHGVPVEVAADDTPLVRDPAVRPLLSALDAALHLDVTDPADVDFVGAERFEALLASPLSSLDVSDLRTLARTLRVREKEAAAEAGRTPRSSPELLRACLVEPELLDGVDHPAVARVRHLITLLRTVQAADRGRASAHDLLWQLWEGTTWPERLRAQAMQGGAAARMAHRDLDAICALFETAQTMETKRSFTSATNFLRTLGGQQIPADTLAEAGVRGDAVRLLTAHRSKGLEWRLVVVAHVQEGGWPDLRRRSALLHADRLGRDGLVPAITPRDMIAEERRLFYVACTRARDRLIVTAVRSPEEDGDQPSRFLPELTDDVRHISGRPRRPLSLAGLVAELRRTVADPDSTPGLRAAAARRLADLAERGTGRQQLAPAADPANWWGTRAQSAPAEPLRPADQPVVLSASAVSALLQCPARWFWEREAGGASATSSSQGFGLVVHTIAERIGRGELTADPNQVDQLMDVVDSVWGQMQFRTPWTAERERAEVRAALARFVSWHSAAGARTLVATEQELRVQVTLPDGERVSIVGFVDRLEIDDQGHLVVVDLKTGKYKPTAEEVRQHPQLALYQYAAAEGGFDRPVAAGGHQAEGVGGAELVHLRLETRGKLAIQRQEPALADDDGVLPVEHQLMGAAAAIREEVFPAIKGSHCDVCTFHAICPAQRSGTVLS</sequence>
<dbReference type="EC" id="5.6.2.4" evidence="13"/>
<keyword evidence="2" id="KW-0540">Nuclease</keyword>
<dbReference type="Gene3D" id="3.90.320.10">
    <property type="match status" value="1"/>
</dbReference>
<evidence type="ECO:0000259" key="16">
    <source>
        <dbReference type="PROSITE" id="PS51198"/>
    </source>
</evidence>
<dbReference type="SUPFAM" id="SSF52540">
    <property type="entry name" value="P-loop containing nucleoside triphosphate hydrolases"/>
    <property type="match status" value="1"/>
</dbReference>
<evidence type="ECO:0000256" key="12">
    <source>
        <dbReference type="ARBA" id="ARBA00034617"/>
    </source>
</evidence>
<evidence type="ECO:0000256" key="4">
    <source>
        <dbReference type="ARBA" id="ARBA00022763"/>
    </source>
</evidence>
<evidence type="ECO:0000256" key="8">
    <source>
        <dbReference type="ARBA" id="ARBA00022840"/>
    </source>
</evidence>
<organism evidence="18 19">
    <name type="scientific">Nocardioides dubius</name>
    <dbReference type="NCBI Taxonomy" id="317019"/>
    <lineage>
        <taxon>Bacteria</taxon>
        <taxon>Bacillati</taxon>
        <taxon>Actinomycetota</taxon>
        <taxon>Actinomycetes</taxon>
        <taxon>Propionibacteriales</taxon>
        <taxon>Nocardioidaceae</taxon>
        <taxon>Nocardioides</taxon>
    </lineage>
</organism>
<keyword evidence="11" id="KW-0413">Isomerase</keyword>
<dbReference type="GO" id="GO:0004386">
    <property type="term" value="F:helicase activity"/>
    <property type="evidence" value="ECO:0007669"/>
    <property type="project" value="UniProtKB-KW"/>
</dbReference>
<keyword evidence="6 15" id="KW-0347">Helicase</keyword>
<feature type="domain" description="UvrD-like helicase C-terminal" evidence="17">
    <location>
        <begin position="325"/>
        <end position="638"/>
    </location>
</feature>
<dbReference type="Pfam" id="PF13361">
    <property type="entry name" value="UvrD_C"/>
    <property type="match status" value="1"/>
</dbReference>
<evidence type="ECO:0000256" key="15">
    <source>
        <dbReference type="PROSITE-ProRule" id="PRU00560"/>
    </source>
</evidence>
<comment type="catalytic activity">
    <reaction evidence="12">
        <text>Couples ATP hydrolysis with the unwinding of duplex DNA by translocating in the 3'-5' direction.</text>
        <dbReference type="EC" id="5.6.2.4"/>
    </reaction>
</comment>
<dbReference type="CDD" id="cd17932">
    <property type="entry name" value="DEXQc_UvrD"/>
    <property type="match status" value="1"/>
</dbReference>
<dbReference type="InterPro" id="IPR013986">
    <property type="entry name" value="DExx_box_DNA_helicase_dom_sf"/>
</dbReference>
<evidence type="ECO:0000259" key="17">
    <source>
        <dbReference type="PROSITE" id="PS51217"/>
    </source>
</evidence>
<comment type="caution">
    <text evidence="18">The sequence shown here is derived from an EMBL/GenBank/DDBJ whole genome shotgun (WGS) entry which is preliminary data.</text>
</comment>
<evidence type="ECO:0000256" key="10">
    <source>
        <dbReference type="ARBA" id="ARBA00023204"/>
    </source>
</evidence>
<accession>A0ABP4EK25</accession>
<dbReference type="Pfam" id="PF12705">
    <property type="entry name" value="PDDEXK_1"/>
    <property type="match status" value="1"/>
</dbReference>
<dbReference type="PROSITE" id="PS51217">
    <property type="entry name" value="UVRD_HELICASE_CTER"/>
    <property type="match status" value="1"/>
</dbReference>
<feature type="binding site" evidence="15">
    <location>
        <begin position="40"/>
        <end position="47"/>
    </location>
    <ligand>
        <name>ATP</name>
        <dbReference type="ChEBI" id="CHEBI:30616"/>
    </ligand>
</feature>
<dbReference type="Gene3D" id="1.10.486.10">
    <property type="entry name" value="PCRA, domain 4"/>
    <property type="match status" value="1"/>
</dbReference>
<feature type="domain" description="UvrD-like helicase ATP-binding" evidence="16">
    <location>
        <begin position="19"/>
        <end position="314"/>
    </location>
</feature>
<evidence type="ECO:0000256" key="11">
    <source>
        <dbReference type="ARBA" id="ARBA00023235"/>
    </source>
</evidence>
<dbReference type="InterPro" id="IPR014016">
    <property type="entry name" value="UvrD-like_ATP-bd"/>
</dbReference>
<keyword evidence="9" id="KW-0238">DNA-binding</keyword>
<keyword evidence="19" id="KW-1185">Reference proteome</keyword>
<comment type="similarity">
    <text evidence="1">Belongs to the helicase family. UvrD subfamily.</text>
</comment>
<dbReference type="Gene3D" id="3.40.50.300">
    <property type="entry name" value="P-loop containing nucleotide triphosphate hydrolases"/>
    <property type="match status" value="2"/>
</dbReference>
<reference evidence="19" key="1">
    <citation type="journal article" date="2019" name="Int. J. Syst. Evol. Microbiol.">
        <title>The Global Catalogue of Microorganisms (GCM) 10K type strain sequencing project: providing services to taxonomists for standard genome sequencing and annotation.</title>
        <authorList>
            <consortium name="The Broad Institute Genomics Platform"/>
            <consortium name="The Broad Institute Genome Sequencing Center for Infectious Disease"/>
            <person name="Wu L."/>
            <person name="Ma J."/>
        </authorList>
    </citation>
    <scope>NUCLEOTIDE SEQUENCE [LARGE SCALE GENOMIC DNA]</scope>
    <source>
        <strain evidence="19">JCM 13008</strain>
    </source>
</reference>
<evidence type="ECO:0000256" key="3">
    <source>
        <dbReference type="ARBA" id="ARBA00022741"/>
    </source>
</evidence>
<dbReference type="RefSeq" id="WP_343995801.1">
    <property type="nucleotide sequence ID" value="NZ_BAAALG010000011.1"/>
</dbReference>
<comment type="catalytic activity">
    <reaction evidence="14">
        <text>ATP + H2O = ADP + phosphate + H(+)</text>
        <dbReference type="Rhea" id="RHEA:13065"/>
        <dbReference type="ChEBI" id="CHEBI:15377"/>
        <dbReference type="ChEBI" id="CHEBI:15378"/>
        <dbReference type="ChEBI" id="CHEBI:30616"/>
        <dbReference type="ChEBI" id="CHEBI:43474"/>
        <dbReference type="ChEBI" id="CHEBI:456216"/>
        <dbReference type="EC" id="5.6.2.4"/>
    </reaction>
</comment>
<dbReference type="InterPro" id="IPR014017">
    <property type="entry name" value="DNA_helicase_UvrD-like_C"/>
</dbReference>
<evidence type="ECO:0000256" key="1">
    <source>
        <dbReference type="ARBA" id="ARBA00009922"/>
    </source>
</evidence>
<dbReference type="InterPro" id="IPR011604">
    <property type="entry name" value="PDDEXK-like_dom_sf"/>
</dbReference>
<keyword evidence="7" id="KW-0269">Exonuclease</keyword>
<evidence type="ECO:0000256" key="14">
    <source>
        <dbReference type="ARBA" id="ARBA00048988"/>
    </source>
</evidence>